<accession>A0A7G2IY14</accession>
<reference evidence="1 2" key="1">
    <citation type="submission" date="2013-10" db="EMBL/GenBank/DDBJ databases">
        <title>Antibiotic resistance diversity of beta-lactamase producers in the General Hospital Vienna.</title>
        <authorList>
            <person name="Barisic I."/>
            <person name="Mitteregger D."/>
            <person name="Hirschl A.M."/>
            <person name="Noehammer C."/>
            <person name="Wiesinger-Mayr H."/>
        </authorList>
    </citation>
    <scope>NUCLEOTIDE SEQUENCE [LARGE SCALE GENOMIC DNA]</scope>
    <source>
        <strain evidence="1 2">ISC11</strain>
    </source>
</reference>
<evidence type="ECO:0000313" key="1">
    <source>
        <dbReference type="EMBL" id="CDL40719.1"/>
    </source>
</evidence>
<comment type="caution">
    <text evidence="1">The sequence shown here is derived from an EMBL/GenBank/DDBJ whole genome shotgun (WGS) entry which is preliminary data.</text>
</comment>
<dbReference type="AlphaFoldDB" id="A0A7G2IY14"/>
<name>A0A7G2IY14_CITFR</name>
<evidence type="ECO:0000313" key="2">
    <source>
        <dbReference type="Proteomes" id="UP000019194"/>
    </source>
</evidence>
<protein>
    <submittedName>
        <fullName evidence="1">Uncharacterized protein</fullName>
    </submittedName>
</protein>
<dbReference type="Proteomes" id="UP000019194">
    <property type="component" value="Unassembled WGS sequence"/>
</dbReference>
<organism evidence="1 2">
    <name type="scientific">Citrobacter freundii</name>
    <dbReference type="NCBI Taxonomy" id="546"/>
    <lineage>
        <taxon>Bacteria</taxon>
        <taxon>Pseudomonadati</taxon>
        <taxon>Pseudomonadota</taxon>
        <taxon>Gammaproteobacteria</taxon>
        <taxon>Enterobacterales</taxon>
        <taxon>Enterobacteriaceae</taxon>
        <taxon>Citrobacter</taxon>
        <taxon>Citrobacter freundii complex</taxon>
    </lineage>
</organism>
<proteinExistence type="predicted"/>
<sequence length="50" mass="5710">MHAPVPLRLQDVCKAFKTAAYAAINDHITRSDDYACHYRLIDFAIQLNFA</sequence>
<dbReference type="EMBL" id="CBWP010000075">
    <property type="protein sequence ID" value="CDL40719.1"/>
    <property type="molecule type" value="Genomic_DNA"/>
</dbReference>